<evidence type="ECO:0008006" key="4">
    <source>
        <dbReference type="Google" id="ProtNLM"/>
    </source>
</evidence>
<dbReference type="EMBL" id="QEIN01000096">
    <property type="protein sequence ID" value="RCV58363.1"/>
    <property type="molecule type" value="Genomic_DNA"/>
</dbReference>
<accession>A0A368T4J0</accession>
<comment type="caution">
    <text evidence="2">The sequence shown here is derived from an EMBL/GenBank/DDBJ whole genome shotgun (WGS) entry which is preliminary data.</text>
</comment>
<feature type="region of interest" description="Disordered" evidence="1">
    <location>
        <begin position="1"/>
        <end position="23"/>
    </location>
</feature>
<sequence>MAGEWSAATPFGPRTRSHGTEGTTIVGNTALARGIAERVLRCPEVLGLSPLPGRGDDPPTGVVVTRDSVEIRVRARRDRPLPLVAAQIQAAIGQLVSGHSVRLYIDGADTTRDVPF</sequence>
<organism evidence="2 3">
    <name type="scientific">Marinitenerispora sediminis</name>
    <dbReference type="NCBI Taxonomy" id="1931232"/>
    <lineage>
        <taxon>Bacteria</taxon>
        <taxon>Bacillati</taxon>
        <taxon>Actinomycetota</taxon>
        <taxon>Actinomycetes</taxon>
        <taxon>Streptosporangiales</taxon>
        <taxon>Nocardiopsidaceae</taxon>
        <taxon>Marinitenerispora</taxon>
    </lineage>
</organism>
<evidence type="ECO:0000256" key="1">
    <source>
        <dbReference type="SAM" id="MobiDB-lite"/>
    </source>
</evidence>
<proteinExistence type="predicted"/>
<name>A0A368T4J0_9ACTN</name>
<dbReference type="Proteomes" id="UP000253318">
    <property type="component" value="Unassembled WGS sequence"/>
</dbReference>
<protein>
    <recommendedName>
        <fullName evidence="4">Asp23/Gls24 family protein</fullName>
    </recommendedName>
</protein>
<dbReference type="AlphaFoldDB" id="A0A368T4J0"/>
<evidence type="ECO:0000313" key="3">
    <source>
        <dbReference type="Proteomes" id="UP000253318"/>
    </source>
</evidence>
<reference evidence="2 3" key="1">
    <citation type="submission" date="2018-04" db="EMBL/GenBank/DDBJ databases">
        <title>Novel actinobacteria from marine sediment.</title>
        <authorList>
            <person name="Ng Z.Y."/>
            <person name="Tan G.Y.A."/>
        </authorList>
    </citation>
    <scope>NUCLEOTIDE SEQUENCE [LARGE SCALE GENOMIC DNA]</scope>
    <source>
        <strain evidence="2 3">TPS81</strain>
    </source>
</reference>
<dbReference type="RefSeq" id="WP_114397306.1">
    <property type="nucleotide sequence ID" value="NZ_QEIM01000033.1"/>
</dbReference>
<keyword evidence="3" id="KW-1185">Reference proteome</keyword>
<gene>
    <name evidence="2" type="ORF">DEF24_13615</name>
</gene>
<evidence type="ECO:0000313" key="2">
    <source>
        <dbReference type="EMBL" id="RCV58363.1"/>
    </source>
</evidence>